<feature type="compositionally biased region" description="Polar residues" evidence="1">
    <location>
        <begin position="382"/>
        <end position="392"/>
    </location>
</feature>
<feature type="region of interest" description="Disordered" evidence="1">
    <location>
        <begin position="1"/>
        <end position="45"/>
    </location>
</feature>
<evidence type="ECO:0000313" key="3">
    <source>
        <dbReference type="Proteomes" id="UP000606786"/>
    </source>
</evidence>
<proteinExistence type="predicted"/>
<evidence type="ECO:0000256" key="1">
    <source>
        <dbReference type="SAM" id="MobiDB-lite"/>
    </source>
</evidence>
<feature type="compositionally biased region" description="Low complexity" evidence="1">
    <location>
        <begin position="788"/>
        <end position="807"/>
    </location>
</feature>
<dbReference type="EMBL" id="CAJHJT010000001">
    <property type="protein sequence ID" value="CAD6994011.1"/>
    <property type="molecule type" value="Genomic_DNA"/>
</dbReference>
<dbReference type="AlphaFoldDB" id="A0A811U5I1"/>
<sequence length="965" mass="105510">MQQPASPKSLDNKPQIKPIETTSTSVTNSILTSAPSATISTPTKVNSMSTQTQTQTQMQIRAPAQTQVNNNSSPSLNHSHKRIKQEIEIKSEEILMPPNIKVEKIEPQTQPTLLTQQLPQTPARLQQRIIIQQQKPPQQQQQQQQIQQSQQTMQKQTTQHVLIRAAPQQQKQTISGLTLSAGNTTVTRQKINTTNTSPTSSNTMIKMEKLDIKPMTPTKSPVANTMSTNLYTQQQLRQTNNPLANLPNNISVKITSTKSSKVQSIPQQNSQQQQQQQQPILINSSTPVIISSTAAPVSRAKQLVSSGTSTTTTAQSIKSMPLSQLKTAANSGPVIISQTIIQPAKRTANSAAGLQSQHQHQQQQQQQTHIQQQQQQQQQQQPTMQHSVSTSTSTAQYILTTTTPQKQQQQTQQLQTSTMPTLATFARPQQTTTTLYQSSASANTQTPTKILLKTSPSGVMMTPVRQQQSTNAISGNPPPLIATSTQQQQQQQQPTLLNIQNVQLPNRPVTIQPASQAAQQQHLQAQLQQQQPQQHTIVSNTSATQQPKLTQVLVQSTSPAGVAGAVGNVGGVNVANTNANMKNKTIILTQKGVILRNIGGDMYQQIPISNMSGLQGLNTGAGTTLMTTAAGPPSLVKTTGQGLQQGQTIHLQQQTGTQAKQQQHIPTLIPTNTLSSQHMIVQQPTQTNLLNTPNQQTIIRPVISNVQGNSLTTLPQGLTLIQRPGQQPQLVQVQTANSSGGIGQQQQQQTQIQRTIITQPAQQQQQQMRPQQIVLQHKTQPQQRIITTQTATGQPQQIQIQQGTSTGSLPRTTHIVQVTQQAQQQQQQQPQTQQAPQRKGLSLSNEHVHKAHEMFRKANRVSRPDKALILGFMAGMRENPRPNSENVIVIKLGETEEKVQQDDGSTALCLVESHIRLDYNTGEWKTFQNYRRLDQSVQGQGVDGSTNSGTGGASGVMQAQNSVVI</sequence>
<feature type="region of interest" description="Disordered" evidence="1">
    <location>
        <begin position="788"/>
        <end position="843"/>
    </location>
</feature>
<comment type="caution">
    <text evidence="2">The sequence shown here is derived from an EMBL/GenBank/DDBJ whole genome shotgun (WGS) entry which is preliminary data.</text>
</comment>
<feature type="compositionally biased region" description="Low complexity" evidence="1">
    <location>
        <begin position="355"/>
        <end position="381"/>
    </location>
</feature>
<feature type="region of interest" description="Disordered" evidence="1">
    <location>
        <begin position="761"/>
        <end position="780"/>
    </location>
</feature>
<gene>
    <name evidence="2" type="ORF">CCAP1982_LOCUS2788</name>
</gene>
<organism evidence="2 3">
    <name type="scientific">Ceratitis capitata</name>
    <name type="common">Mediterranean fruit fly</name>
    <name type="synonym">Tephritis capitata</name>
    <dbReference type="NCBI Taxonomy" id="7213"/>
    <lineage>
        <taxon>Eukaryota</taxon>
        <taxon>Metazoa</taxon>
        <taxon>Ecdysozoa</taxon>
        <taxon>Arthropoda</taxon>
        <taxon>Hexapoda</taxon>
        <taxon>Insecta</taxon>
        <taxon>Pterygota</taxon>
        <taxon>Neoptera</taxon>
        <taxon>Endopterygota</taxon>
        <taxon>Diptera</taxon>
        <taxon>Brachycera</taxon>
        <taxon>Muscomorpha</taxon>
        <taxon>Tephritoidea</taxon>
        <taxon>Tephritidae</taxon>
        <taxon>Ceratitis</taxon>
        <taxon>Ceratitis</taxon>
    </lineage>
</organism>
<feature type="compositionally biased region" description="Low complexity" evidence="1">
    <location>
        <begin position="816"/>
        <end position="837"/>
    </location>
</feature>
<keyword evidence="3" id="KW-1185">Reference proteome</keyword>
<evidence type="ECO:0000313" key="2">
    <source>
        <dbReference type="EMBL" id="CAD6994011.1"/>
    </source>
</evidence>
<reference evidence="2" key="1">
    <citation type="submission" date="2020-11" db="EMBL/GenBank/DDBJ databases">
        <authorList>
            <person name="Whitehead M."/>
        </authorList>
    </citation>
    <scope>NUCLEOTIDE SEQUENCE</scope>
    <source>
        <strain evidence="2">EGII</strain>
    </source>
</reference>
<name>A0A811U5I1_CERCA</name>
<dbReference type="Proteomes" id="UP000606786">
    <property type="component" value="Unassembled WGS sequence"/>
</dbReference>
<feature type="region of interest" description="Disordered" evidence="1">
    <location>
        <begin position="938"/>
        <end position="965"/>
    </location>
</feature>
<feature type="region of interest" description="Disordered" evidence="1">
    <location>
        <begin position="347"/>
        <end position="392"/>
    </location>
</feature>
<accession>A0A811U5I1</accession>
<dbReference type="OrthoDB" id="2135488at2759"/>
<feature type="region of interest" description="Disordered" evidence="1">
    <location>
        <begin position="466"/>
        <end position="492"/>
    </location>
</feature>
<feature type="compositionally biased region" description="Low complexity" evidence="1">
    <location>
        <begin position="29"/>
        <end position="45"/>
    </location>
</feature>
<protein>
    <submittedName>
        <fullName evidence="2">(Mediterranean fruit fly) hypothetical protein</fullName>
    </submittedName>
</protein>